<evidence type="ECO:0000256" key="5">
    <source>
        <dbReference type="ARBA" id="ARBA00023002"/>
    </source>
</evidence>
<evidence type="ECO:0000313" key="10">
    <source>
        <dbReference type="EMBL" id="KIJ98576.1"/>
    </source>
</evidence>
<comment type="cofactor">
    <cofactor evidence="1">
        <name>heme b</name>
        <dbReference type="ChEBI" id="CHEBI:60344"/>
    </cofactor>
</comment>
<evidence type="ECO:0000256" key="2">
    <source>
        <dbReference type="ARBA" id="ARBA00022559"/>
    </source>
</evidence>
<dbReference type="GO" id="GO:0046872">
    <property type="term" value="F:metal ion binding"/>
    <property type="evidence" value="ECO:0007669"/>
    <property type="project" value="UniProtKB-KW"/>
</dbReference>
<keyword evidence="4" id="KW-0479">Metal-binding</keyword>
<comment type="similarity">
    <text evidence="7">Belongs to the DyP-type peroxidase family.</text>
</comment>
<dbReference type="SUPFAM" id="SSF54909">
    <property type="entry name" value="Dimeric alpha+beta barrel"/>
    <property type="match status" value="1"/>
</dbReference>
<reference evidence="10 11" key="1">
    <citation type="submission" date="2014-04" db="EMBL/GenBank/DDBJ databases">
        <authorList>
            <consortium name="DOE Joint Genome Institute"/>
            <person name="Kuo A."/>
            <person name="Kohler A."/>
            <person name="Nagy L.G."/>
            <person name="Floudas D."/>
            <person name="Copeland A."/>
            <person name="Barry K.W."/>
            <person name="Cichocki N."/>
            <person name="Veneault-Fourrey C."/>
            <person name="LaButti K."/>
            <person name="Lindquist E.A."/>
            <person name="Lipzen A."/>
            <person name="Lundell T."/>
            <person name="Morin E."/>
            <person name="Murat C."/>
            <person name="Sun H."/>
            <person name="Tunlid A."/>
            <person name="Henrissat B."/>
            <person name="Grigoriev I.V."/>
            <person name="Hibbett D.S."/>
            <person name="Martin F."/>
            <person name="Nordberg H.P."/>
            <person name="Cantor M.N."/>
            <person name="Hua S.X."/>
        </authorList>
    </citation>
    <scope>NUCLEOTIDE SEQUENCE [LARGE SCALE GENOMIC DNA]</scope>
    <source>
        <strain evidence="10 11">LaAM-08-1</strain>
    </source>
</reference>
<feature type="domain" description="DyP dimeric alpha+beta barrel" evidence="9">
    <location>
        <begin position="32"/>
        <end position="207"/>
    </location>
</feature>
<accession>A0A0C9XM27</accession>
<dbReference type="Pfam" id="PF21105">
    <property type="entry name" value="DyP_N"/>
    <property type="match status" value="1"/>
</dbReference>
<evidence type="ECO:0000256" key="4">
    <source>
        <dbReference type="ARBA" id="ARBA00022723"/>
    </source>
</evidence>
<evidence type="ECO:0000256" key="8">
    <source>
        <dbReference type="SAM" id="MobiDB-lite"/>
    </source>
</evidence>
<evidence type="ECO:0000256" key="6">
    <source>
        <dbReference type="ARBA" id="ARBA00023004"/>
    </source>
</evidence>
<gene>
    <name evidence="10" type="ORF">K443DRAFT_680685</name>
</gene>
<evidence type="ECO:0000256" key="7">
    <source>
        <dbReference type="ARBA" id="ARBA00025737"/>
    </source>
</evidence>
<dbReference type="GO" id="GO:0020037">
    <property type="term" value="F:heme binding"/>
    <property type="evidence" value="ECO:0007669"/>
    <property type="project" value="InterPro"/>
</dbReference>
<dbReference type="GO" id="GO:0004601">
    <property type="term" value="F:peroxidase activity"/>
    <property type="evidence" value="ECO:0007669"/>
    <property type="project" value="UniProtKB-KW"/>
</dbReference>
<dbReference type="Proteomes" id="UP000054477">
    <property type="component" value="Unassembled WGS sequence"/>
</dbReference>
<keyword evidence="3" id="KW-0349">Heme</keyword>
<evidence type="ECO:0000256" key="1">
    <source>
        <dbReference type="ARBA" id="ARBA00001970"/>
    </source>
</evidence>
<keyword evidence="11" id="KW-1185">Reference proteome</keyword>
<dbReference type="GO" id="GO:0005829">
    <property type="term" value="C:cytosol"/>
    <property type="evidence" value="ECO:0007669"/>
    <property type="project" value="TreeGrafter"/>
</dbReference>
<organism evidence="10 11">
    <name type="scientific">Laccaria amethystina LaAM-08-1</name>
    <dbReference type="NCBI Taxonomy" id="1095629"/>
    <lineage>
        <taxon>Eukaryota</taxon>
        <taxon>Fungi</taxon>
        <taxon>Dikarya</taxon>
        <taxon>Basidiomycota</taxon>
        <taxon>Agaricomycotina</taxon>
        <taxon>Agaricomycetes</taxon>
        <taxon>Agaricomycetidae</taxon>
        <taxon>Agaricales</taxon>
        <taxon>Agaricineae</taxon>
        <taxon>Hydnangiaceae</taxon>
        <taxon>Laccaria</taxon>
    </lineage>
</organism>
<sequence>MSALGTLSTTSTSATSSTTPPVTPPDTLDLNNIQGDILSGLPKKTQLYIFFQIVDVTKFRADLARFVPLVKTVAGVLKDRQLIKEHKKKGHKTLIPLVGVNIAFSHLGFVKLGIDDSSLGPATDPFIIGQFKDSVQNLGDAGTQTASGLVPNWDPAFVQPLHGVILISGESHETLQKKKLEIECIFGVRTIQPSIFQVTSLRGDVRPGAESGHEHFGFLDGISNPAVIGFDKDPNPGPVSVNPGVIVTGYTGDPSQATRASWAVDGSFLVFRYLFQQVPEFNDFLRKNPIAFQDLTPEEGSDLLGARLVGRWKSGAPIDLSPFKNDPVLAVDPKRNNDFKFEGEINSQFRCPFAAHVRKTNPRNDLEALPPPVGPISVQKNRIMRRGVQFGPELTKEEKKTAKTECGRGLLFACYQTSITNGFQFLQKTWANNPKFPIGQTQPEEPGLDPLIGQGVRSMSGTDPNNEEKVISGMPDFIIPRGGEYFFSPSLKGLRETLASPPVTA</sequence>
<dbReference type="InterPro" id="IPR006314">
    <property type="entry name" value="Dyp_peroxidase"/>
</dbReference>
<dbReference type="InterPro" id="IPR011008">
    <property type="entry name" value="Dimeric_a/b-barrel"/>
</dbReference>
<evidence type="ECO:0000313" key="11">
    <source>
        <dbReference type="Proteomes" id="UP000054477"/>
    </source>
</evidence>
<reference evidence="11" key="2">
    <citation type="submission" date="2015-01" db="EMBL/GenBank/DDBJ databases">
        <title>Evolutionary Origins and Diversification of the Mycorrhizal Mutualists.</title>
        <authorList>
            <consortium name="DOE Joint Genome Institute"/>
            <consortium name="Mycorrhizal Genomics Consortium"/>
            <person name="Kohler A."/>
            <person name="Kuo A."/>
            <person name="Nagy L.G."/>
            <person name="Floudas D."/>
            <person name="Copeland A."/>
            <person name="Barry K.W."/>
            <person name="Cichocki N."/>
            <person name="Veneault-Fourrey C."/>
            <person name="LaButti K."/>
            <person name="Lindquist E.A."/>
            <person name="Lipzen A."/>
            <person name="Lundell T."/>
            <person name="Morin E."/>
            <person name="Murat C."/>
            <person name="Riley R."/>
            <person name="Ohm R."/>
            <person name="Sun H."/>
            <person name="Tunlid A."/>
            <person name="Henrissat B."/>
            <person name="Grigoriev I.V."/>
            <person name="Hibbett D.S."/>
            <person name="Martin F."/>
        </authorList>
    </citation>
    <scope>NUCLEOTIDE SEQUENCE [LARGE SCALE GENOMIC DNA]</scope>
    <source>
        <strain evidence="11">LaAM-08-1</strain>
    </source>
</reference>
<keyword evidence="5" id="KW-0560">Oxidoreductase</keyword>
<dbReference type="PANTHER" id="PTHR30521">
    <property type="entry name" value="DEFERROCHELATASE/PEROXIDASE"/>
    <property type="match status" value="1"/>
</dbReference>
<dbReference type="PROSITE" id="PS51404">
    <property type="entry name" value="DYP_PEROXIDASE"/>
    <property type="match status" value="1"/>
</dbReference>
<dbReference type="NCBIfam" id="TIGR01413">
    <property type="entry name" value="Dyp_perox_fam"/>
    <property type="match status" value="1"/>
</dbReference>
<evidence type="ECO:0000259" key="9">
    <source>
        <dbReference type="Pfam" id="PF21105"/>
    </source>
</evidence>
<dbReference type="InterPro" id="IPR049509">
    <property type="entry name" value="DyP_N"/>
</dbReference>
<proteinExistence type="inferred from homology"/>
<feature type="region of interest" description="Disordered" evidence="8">
    <location>
        <begin position="1"/>
        <end position="26"/>
    </location>
</feature>
<dbReference type="AlphaFoldDB" id="A0A0C9XM27"/>
<evidence type="ECO:0000256" key="3">
    <source>
        <dbReference type="ARBA" id="ARBA00022617"/>
    </source>
</evidence>
<dbReference type="OrthoDB" id="3207336at2759"/>
<dbReference type="HOGENOM" id="CLU_015125_2_0_1"/>
<keyword evidence="6" id="KW-0408">Iron</keyword>
<name>A0A0C9XM27_9AGAR</name>
<protein>
    <recommendedName>
        <fullName evidence="9">DyP dimeric alpha+beta barrel domain-containing protein</fullName>
    </recommendedName>
</protein>
<keyword evidence="2" id="KW-0575">Peroxidase</keyword>
<dbReference type="STRING" id="1095629.A0A0C9XM27"/>
<dbReference type="PANTHER" id="PTHR30521:SF4">
    <property type="entry name" value="DEFERROCHELATASE"/>
    <property type="match status" value="1"/>
</dbReference>
<dbReference type="EMBL" id="KN838666">
    <property type="protein sequence ID" value="KIJ98576.1"/>
    <property type="molecule type" value="Genomic_DNA"/>
</dbReference>